<dbReference type="GO" id="GO:0007019">
    <property type="term" value="P:microtubule depolymerization"/>
    <property type="evidence" value="ECO:0007669"/>
    <property type="project" value="TreeGrafter"/>
</dbReference>
<dbReference type="PANTHER" id="PTHR19845">
    <property type="entry name" value="KATANIN P80 SUBUNIT"/>
    <property type="match status" value="1"/>
</dbReference>
<evidence type="ECO:0000256" key="4">
    <source>
        <dbReference type="ARBA" id="ARBA00022737"/>
    </source>
</evidence>
<evidence type="ECO:0000256" key="2">
    <source>
        <dbReference type="ARBA" id="ARBA00022490"/>
    </source>
</evidence>
<evidence type="ECO:0000256" key="3">
    <source>
        <dbReference type="ARBA" id="ARBA00022574"/>
    </source>
</evidence>
<keyword evidence="4" id="KW-0677">Repeat</keyword>
<feature type="domain" description="Katanin p80 subunit C-terminal" evidence="8">
    <location>
        <begin position="449"/>
        <end position="605"/>
    </location>
</feature>
<dbReference type="PROSITE" id="PS50294">
    <property type="entry name" value="WD_REPEATS_REGION"/>
    <property type="match status" value="1"/>
</dbReference>
<evidence type="ECO:0000256" key="6">
    <source>
        <dbReference type="PROSITE-ProRule" id="PRU00221"/>
    </source>
</evidence>
<dbReference type="InterPro" id="IPR001680">
    <property type="entry name" value="WD40_rpt"/>
</dbReference>
<dbReference type="GO" id="GO:0008352">
    <property type="term" value="C:katanin complex"/>
    <property type="evidence" value="ECO:0007669"/>
    <property type="project" value="TreeGrafter"/>
</dbReference>
<accession>A0A0H5R1M8</accession>
<name>A0A0H5R1M8_9EUKA</name>
<proteinExistence type="predicted"/>
<keyword evidence="2" id="KW-0963">Cytoplasm</keyword>
<dbReference type="AlphaFoldDB" id="A0A0H5R1M8"/>
<dbReference type="PROSITE" id="PS00678">
    <property type="entry name" value="WD_REPEATS_1"/>
    <property type="match status" value="1"/>
</dbReference>
<dbReference type="SUPFAM" id="SSF50978">
    <property type="entry name" value="WD40 repeat-like"/>
    <property type="match status" value="1"/>
</dbReference>
<dbReference type="CDD" id="cd00200">
    <property type="entry name" value="WD40"/>
    <property type="match status" value="1"/>
</dbReference>
<dbReference type="SMART" id="SM00320">
    <property type="entry name" value="WD40"/>
    <property type="match status" value="5"/>
</dbReference>
<feature type="repeat" description="WD" evidence="6">
    <location>
        <begin position="155"/>
        <end position="188"/>
    </location>
</feature>
<reference evidence="9" key="1">
    <citation type="submission" date="2015-04" db="EMBL/GenBank/DDBJ databases">
        <title>The genome sequence of the plant pathogenic Rhizarian Plasmodiophora brassicae reveals insights in its biotrophic life cycle and the origin of chitin synthesis.</title>
        <authorList>
            <person name="Schwelm A."/>
            <person name="Fogelqvist J."/>
            <person name="Knaust A."/>
            <person name="Julke S."/>
            <person name="Lilja T."/>
            <person name="Dhandapani V."/>
            <person name="Bonilla-Rosso G."/>
            <person name="Karlsson M."/>
            <person name="Shevchenko A."/>
            <person name="Choi S.R."/>
            <person name="Kim H.G."/>
            <person name="Park J.Y."/>
            <person name="Lim Y.P."/>
            <person name="Ludwig-Muller J."/>
            <person name="Dixelius C."/>
        </authorList>
    </citation>
    <scope>NUCLEOTIDE SEQUENCE</scope>
    <source>
        <tissue evidence="9">Potato root galls</tissue>
    </source>
</reference>
<dbReference type="PRINTS" id="PR00320">
    <property type="entry name" value="GPROTEINBRPT"/>
</dbReference>
<evidence type="ECO:0000313" key="9">
    <source>
        <dbReference type="EMBL" id="CRZ07822.1"/>
    </source>
</evidence>
<evidence type="ECO:0000259" key="8">
    <source>
        <dbReference type="Pfam" id="PF13925"/>
    </source>
</evidence>
<dbReference type="Pfam" id="PF13925">
    <property type="entry name" value="Katanin_con80"/>
    <property type="match status" value="1"/>
</dbReference>
<comment type="subcellular location">
    <subcellularLocation>
        <location evidence="1">Cytoplasm</location>
        <location evidence="1">Cytoskeleton</location>
    </subcellularLocation>
</comment>
<dbReference type="InterPro" id="IPR036322">
    <property type="entry name" value="WD40_repeat_dom_sf"/>
</dbReference>
<feature type="region of interest" description="Disordered" evidence="7">
    <location>
        <begin position="397"/>
        <end position="419"/>
    </location>
</feature>
<dbReference type="InterPro" id="IPR019775">
    <property type="entry name" value="WD40_repeat_CS"/>
</dbReference>
<feature type="compositionally biased region" description="Basic and acidic residues" evidence="7">
    <location>
        <begin position="359"/>
        <end position="369"/>
    </location>
</feature>
<dbReference type="GO" id="GO:0008017">
    <property type="term" value="F:microtubule binding"/>
    <property type="evidence" value="ECO:0007669"/>
    <property type="project" value="InterPro"/>
</dbReference>
<protein>
    <recommendedName>
        <fullName evidence="8">Katanin p80 subunit C-terminal domain-containing protein</fullName>
    </recommendedName>
</protein>
<feature type="region of interest" description="Disordered" evidence="7">
    <location>
        <begin position="347"/>
        <end position="371"/>
    </location>
</feature>
<keyword evidence="5" id="KW-0206">Cytoskeleton</keyword>
<evidence type="ECO:0000256" key="7">
    <source>
        <dbReference type="SAM" id="MobiDB-lite"/>
    </source>
</evidence>
<sequence length="613" mass="66763">MPLAGPYVHEDHEGAVQDIQIAKIREYFAHGDTVNCAHIGRFSSEVLATGSDDRTVNVWKLDSPRPLLSLKGHSSGVECVRFTPTEDVLISSCRDGTIRIWDLNHGGALRRAIGGQDRSTTTIDPHPFGDYFASGSATGKLEIWSSRHKKKIATYPGNSCAISVLKHSPDGQYIAVGDAMGSIKLWNLTACKLLGELPAGDRGCVSSIAFHPNDMVFAIGSETGRLEIVEIWDQEISPFVDFDISDPIKALVFNGSGDAILTANDMALNIVAADDPPIRCLAENVQTSLACLADICFKEYETVNKDPSIVSVSVQGTVVSIHSIAVPSELRFGSKLAKCSKENTSSARWSATSTSDRPSISEHHHNRDEDISDAVRFAPTTSGPDLSFAQRHSKLDGSRAFSEPEKAKKDDEVPKCLSRDRRSNDNLLADPLSENVISAAEASLMLLADHDTVVLALNFRMNQLKLLNSLWSQGRIQEALQSIIRMQDNSVASDFLAATERRFSGGALTLQLCPLLLRIIDALLASRFEDHVRTSLNSLSMLMLCYSNVIRTTRTQPMLTACDIARDERTEICDGCQAIITTSILQKIAQLAKRDGEVGTTAQGLVSKIEALL</sequence>
<evidence type="ECO:0000256" key="5">
    <source>
        <dbReference type="ARBA" id="ARBA00023212"/>
    </source>
</evidence>
<dbReference type="EMBL" id="HACM01007380">
    <property type="protein sequence ID" value="CRZ07822.1"/>
    <property type="molecule type" value="Transcribed_RNA"/>
</dbReference>
<feature type="repeat" description="WD" evidence="6">
    <location>
        <begin position="113"/>
        <end position="154"/>
    </location>
</feature>
<dbReference type="PROSITE" id="PS50082">
    <property type="entry name" value="WD_REPEATS_2"/>
    <property type="match status" value="4"/>
</dbReference>
<dbReference type="InterPro" id="IPR015943">
    <property type="entry name" value="WD40/YVTN_repeat-like_dom_sf"/>
</dbReference>
<organism evidence="9">
    <name type="scientific">Spongospora subterranea</name>
    <dbReference type="NCBI Taxonomy" id="70186"/>
    <lineage>
        <taxon>Eukaryota</taxon>
        <taxon>Sar</taxon>
        <taxon>Rhizaria</taxon>
        <taxon>Endomyxa</taxon>
        <taxon>Phytomyxea</taxon>
        <taxon>Plasmodiophorida</taxon>
        <taxon>Plasmodiophoridae</taxon>
        <taxon>Spongospora</taxon>
    </lineage>
</organism>
<dbReference type="PANTHER" id="PTHR19845:SF0">
    <property type="entry name" value="KATANIN P80 WD40 REPEAT-CONTAINING SUBUNIT B1"/>
    <property type="match status" value="1"/>
</dbReference>
<dbReference type="InterPro" id="IPR020472">
    <property type="entry name" value="WD40_PAC1"/>
</dbReference>
<dbReference type="InterPro" id="IPR028021">
    <property type="entry name" value="Katanin_C-terminal"/>
</dbReference>
<feature type="repeat" description="WD" evidence="6">
    <location>
        <begin position="27"/>
        <end position="69"/>
    </location>
</feature>
<dbReference type="Pfam" id="PF00400">
    <property type="entry name" value="WD40"/>
    <property type="match status" value="4"/>
</dbReference>
<dbReference type="Gene3D" id="2.130.10.10">
    <property type="entry name" value="YVTN repeat-like/Quinoprotein amine dehydrogenase"/>
    <property type="match status" value="2"/>
</dbReference>
<evidence type="ECO:0000256" key="1">
    <source>
        <dbReference type="ARBA" id="ARBA00004245"/>
    </source>
</evidence>
<keyword evidence="3 6" id="KW-0853">WD repeat</keyword>
<feature type="repeat" description="WD" evidence="6">
    <location>
        <begin position="70"/>
        <end position="111"/>
    </location>
</feature>